<evidence type="ECO:0000313" key="2">
    <source>
        <dbReference type="Proteomes" id="UP000005446"/>
    </source>
</evidence>
<accession>H0EUC4</accession>
<proteinExistence type="predicted"/>
<keyword evidence="2" id="KW-1185">Reference proteome</keyword>
<dbReference type="InParanoid" id="H0EUC4"/>
<comment type="caution">
    <text evidence="1">The sequence shown here is derived from an EMBL/GenBank/DDBJ whole genome shotgun (WGS) entry which is preliminary data.</text>
</comment>
<gene>
    <name evidence="1" type="ORF">M7I_6357</name>
</gene>
<dbReference type="Proteomes" id="UP000005446">
    <property type="component" value="Unassembled WGS sequence"/>
</dbReference>
<dbReference type="AlphaFoldDB" id="H0EUC4"/>
<dbReference type="EMBL" id="AGUE01000170">
    <property type="protein sequence ID" value="EHK97860.1"/>
    <property type="molecule type" value="Genomic_DNA"/>
</dbReference>
<protein>
    <submittedName>
        <fullName evidence="1">Uncharacterized protein</fullName>
    </submittedName>
</protein>
<organism evidence="1 2">
    <name type="scientific">Glarea lozoyensis (strain ATCC 74030 / MF5533)</name>
    <dbReference type="NCBI Taxonomy" id="1104152"/>
    <lineage>
        <taxon>Eukaryota</taxon>
        <taxon>Fungi</taxon>
        <taxon>Dikarya</taxon>
        <taxon>Ascomycota</taxon>
        <taxon>Pezizomycotina</taxon>
        <taxon>Leotiomycetes</taxon>
        <taxon>Helotiales</taxon>
        <taxon>Helotiaceae</taxon>
        <taxon>Glarea</taxon>
    </lineage>
</organism>
<name>H0EUC4_GLAL7</name>
<sequence>MTRLLCLDLSQISYEGGNEIGGVVTKAASLINSSSGALNGTAAPCNTGSASIGSLLLGNKPGNMVFKADPNVCTSRADVRGGMRVCTILKEPSADVDSVGERTGVGVEGMYIRRGMCFSGIEGFKRMLEILE</sequence>
<reference evidence="1 2" key="1">
    <citation type="journal article" date="2012" name="Eukaryot. Cell">
        <title>Genome sequence of the fungus Glarea lozoyensis: the first genome sequence of a species from the Helotiaceae family.</title>
        <authorList>
            <person name="Youssar L."/>
            <person name="Gruening B.A."/>
            <person name="Erxleben A."/>
            <person name="Guenther S."/>
            <person name="Huettel W."/>
        </authorList>
    </citation>
    <scope>NUCLEOTIDE SEQUENCE [LARGE SCALE GENOMIC DNA]</scope>
    <source>
        <strain evidence="2">ATCC 74030 / MF5533</strain>
    </source>
</reference>
<dbReference type="HOGENOM" id="CLU_1917265_0_0_1"/>
<evidence type="ECO:0000313" key="1">
    <source>
        <dbReference type="EMBL" id="EHK97860.1"/>
    </source>
</evidence>